<keyword evidence="8" id="KW-0234">DNA repair</keyword>
<organism evidence="14 15">
    <name type="scientific">Zootermopsis nevadensis</name>
    <name type="common">Dampwood termite</name>
    <dbReference type="NCBI Taxonomy" id="136037"/>
    <lineage>
        <taxon>Eukaryota</taxon>
        <taxon>Metazoa</taxon>
        <taxon>Ecdysozoa</taxon>
        <taxon>Arthropoda</taxon>
        <taxon>Hexapoda</taxon>
        <taxon>Insecta</taxon>
        <taxon>Pterygota</taxon>
        <taxon>Neoptera</taxon>
        <taxon>Polyneoptera</taxon>
        <taxon>Dictyoptera</taxon>
        <taxon>Blattodea</taxon>
        <taxon>Blattoidea</taxon>
        <taxon>Termitoidae</taxon>
        <taxon>Termopsidae</taxon>
        <taxon>Zootermopsis</taxon>
    </lineage>
</organism>
<dbReference type="Gene3D" id="1.10.150.20">
    <property type="entry name" value="5' to 3' exonuclease, C-terminal subdomain"/>
    <property type="match status" value="1"/>
</dbReference>
<gene>
    <name evidence="14" type="ORF">L798_08057</name>
</gene>
<dbReference type="STRING" id="136037.A0A067RD30"/>
<evidence type="ECO:0000256" key="4">
    <source>
        <dbReference type="ARBA" id="ARBA00022759"/>
    </source>
</evidence>
<dbReference type="CDD" id="cd09869">
    <property type="entry name" value="PIN_GEN1"/>
    <property type="match status" value="1"/>
</dbReference>
<evidence type="ECO:0000313" key="14">
    <source>
        <dbReference type="EMBL" id="KDR17866.1"/>
    </source>
</evidence>
<dbReference type="EMBL" id="KK852715">
    <property type="protein sequence ID" value="KDR17866.1"/>
    <property type="molecule type" value="Genomic_DNA"/>
</dbReference>
<dbReference type="Pfam" id="PF18704">
    <property type="entry name" value="Chromo_2"/>
    <property type="match status" value="1"/>
</dbReference>
<dbReference type="eggNOG" id="KOG2519">
    <property type="taxonomic scope" value="Eukaryota"/>
</dbReference>
<dbReference type="SUPFAM" id="SSF88723">
    <property type="entry name" value="PIN domain-like"/>
    <property type="match status" value="1"/>
</dbReference>
<dbReference type="OrthoDB" id="2959108at2759"/>
<evidence type="ECO:0000256" key="7">
    <source>
        <dbReference type="ARBA" id="ARBA00022842"/>
    </source>
</evidence>
<dbReference type="GO" id="GO:0017108">
    <property type="term" value="F:5'-flap endonuclease activity"/>
    <property type="evidence" value="ECO:0007669"/>
    <property type="project" value="UniProtKB-ARBA"/>
</dbReference>
<dbReference type="AlphaFoldDB" id="A0A067RD30"/>
<dbReference type="InterPro" id="IPR008918">
    <property type="entry name" value="HhH2"/>
</dbReference>
<proteinExistence type="inferred from homology"/>
<comment type="similarity">
    <text evidence="10">Belongs to the XPG/RAD2 endonuclease family. GEN subfamily.</text>
</comment>
<keyword evidence="9" id="KW-0539">Nucleus</keyword>
<dbReference type="FunCoup" id="A0A067RD30">
    <property type="interactions" value="698"/>
</dbReference>
<evidence type="ECO:0000256" key="9">
    <source>
        <dbReference type="ARBA" id="ARBA00023242"/>
    </source>
</evidence>
<keyword evidence="3" id="KW-0479">Metal-binding</keyword>
<dbReference type="InterPro" id="IPR029060">
    <property type="entry name" value="PIN-like_dom_sf"/>
</dbReference>
<dbReference type="OMA" id="AWICDSQ"/>
<dbReference type="GO" id="GO:0046872">
    <property type="term" value="F:metal ion binding"/>
    <property type="evidence" value="ECO:0007669"/>
    <property type="project" value="UniProtKB-KW"/>
</dbReference>
<reference evidence="14 15" key="1">
    <citation type="journal article" date="2014" name="Nat. Commun.">
        <title>Molecular traces of alternative social organization in a termite genome.</title>
        <authorList>
            <person name="Terrapon N."/>
            <person name="Li C."/>
            <person name="Robertson H.M."/>
            <person name="Ji L."/>
            <person name="Meng X."/>
            <person name="Booth W."/>
            <person name="Chen Z."/>
            <person name="Childers C.P."/>
            <person name="Glastad K.M."/>
            <person name="Gokhale K."/>
            <person name="Gowin J."/>
            <person name="Gronenberg W."/>
            <person name="Hermansen R.A."/>
            <person name="Hu H."/>
            <person name="Hunt B.G."/>
            <person name="Huylmans A.K."/>
            <person name="Khalil S.M."/>
            <person name="Mitchell R.D."/>
            <person name="Munoz-Torres M.C."/>
            <person name="Mustard J.A."/>
            <person name="Pan H."/>
            <person name="Reese J.T."/>
            <person name="Scharf M.E."/>
            <person name="Sun F."/>
            <person name="Vogel H."/>
            <person name="Xiao J."/>
            <person name="Yang W."/>
            <person name="Yang Z."/>
            <person name="Yang Z."/>
            <person name="Zhou J."/>
            <person name="Zhu J."/>
            <person name="Brent C.S."/>
            <person name="Elsik C.G."/>
            <person name="Goodisman M.A."/>
            <person name="Liberles D.A."/>
            <person name="Roe R.M."/>
            <person name="Vargo E.L."/>
            <person name="Vilcinskas A."/>
            <person name="Wang J."/>
            <person name="Bornberg-Bauer E."/>
            <person name="Korb J."/>
            <person name="Zhang G."/>
            <person name="Liebig J."/>
        </authorList>
    </citation>
    <scope>NUCLEOTIDE SEQUENCE [LARGE SCALE GENOMIC DNA]</scope>
    <source>
        <tissue evidence="14">Whole organism</tissue>
    </source>
</reference>
<dbReference type="InterPro" id="IPR006085">
    <property type="entry name" value="XPG_DNA_repair_N"/>
</dbReference>
<feature type="region of interest" description="Disordered" evidence="11">
    <location>
        <begin position="83"/>
        <end position="110"/>
    </location>
</feature>
<keyword evidence="2" id="KW-0540">Nuclease</keyword>
<evidence type="ECO:0000256" key="8">
    <source>
        <dbReference type="ARBA" id="ARBA00023204"/>
    </source>
</evidence>
<dbReference type="Gene3D" id="3.40.50.1010">
    <property type="entry name" value="5'-nuclease"/>
    <property type="match status" value="1"/>
</dbReference>
<keyword evidence="6" id="KW-0378">Hydrolase</keyword>
<dbReference type="SMART" id="SM00279">
    <property type="entry name" value="HhH2"/>
    <property type="match status" value="1"/>
</dbReference>
<dbReference type="PRINTS" id="PR00853">
    <property type="entry name" value="XPGRADSUPER"/>
</dbReference>
<evidence type="ECO:0000256" key="2">
    <source>
        <dbReference type="ARBA" id="ARBA00022722"/>
    </source>
</evidence>
<dbReference type="InParanoid" id="A0A067RD30"/>
<name>A0A067RD30_ZOONE</name>
<dbReference type="SUPFAM" id="SSF47807">
    <property type="entry name" value="5' to 3' exonuclease, C-terminal subdomain"/>
    <property type="match status" value="1"/>
</dbReference>
<keyword evidence="15" id="KW-1185">Reference proteome</keyword>
<dbReference type="FunFam" id="1.10.150.20:FF:000030">
    <property type="entry name" value="Flap endonuclease GEN-like 1"/>
    <property type="match status" value="1"/>
</dbReference>
<keyword evidence="7" id="KW-0460">Magnesium</keyword>
<dbReference type="PANTHER" id="PTHR11081">
    <property type="entry name" value="FLAP ENDONUCLEASE FAMILY MEMBER"/>
    <property type="match status" value="1"/>
</dbReference>
<dbReference type="InterPro" id="IPR006084">
    <property type="entry name" value="XPG/Rad2"/>
</dbReference>
<dbReference type="InterPro" id="IPR041012">
    <property type="entry name" value="GEN_chromo"/>
</dbReference>
<dbReference type="Pfam" id="PF00867">
    <property type="entry name" value="XPG_I"/>
    <property type="match status" value="1"/>
</dbReference>
<feature type="domain" description="XPG-I" evidence="12">
    <location>
        <begin position="136"/>
        <end position="210"/>
    </location>
</feature>
<evidence type="ECO:0000256" key="3">
    <source>
        <dbReference type="ARBA" id="ARBA00022723"/>
    </source>
</evidence>
<dbReference type="InterPro" id="IPR006086">
    <property type="entry name" value="XPG-I_dom"/>
</dbReference>
<dbReference type="InterPro" id="IPR036279">
    <property type="entry name" value="5-3_exonuclease_C_sf"/>
</dbReference>
<evidence type="ECO:0000256" key="6">
    <source>
        <dbReference type="ARBA" id="ARBA00022801"/>
    </source>
</evidence>
<evidence type="ECO:0000256" key="5">
    <source>
        <dbReference type="ARBA" id="ARBA00022763"/>
    </source>
</evidence>
<dbReference type="SMART" id="SM00484">
    <property type="entry name" value="XPGI"/>
    <property type="match status" value="1"/>
</dbReference>
<dbReference type="GO" id="GO:0000400">
    <property type="term" value="F:four-way junction DNA binding"/>
    <property type="evidence" value="ECO:0007669"/>
    <property type="project" value="UniProtKB-ARBA"/>
</dbReference>
<accession>A0A067RD30</accession>
<comment type="cofactor">
    <cofactor evidence="1">
        <name>Mg(2+)</name>
        <dbReference type="ChEBI" id="CHEBI:18420"/>
    </cofactor>
</comment>
<dbReference type="PANTHER" id="PTHR11081:SF70">
    <property type="entry name" value="FLAP ENDONUCLEASE GEN HOMOLOG 1"/>
    <property type="match status" value="1"/>
</dbReference>
<dbReference type="GO" id="GO:0008821">
    <property type="term" value="F:crossover junction DNA endonuclease activity"/>
    <property type="evidence" value="ECO:0007669"/>
    <property type="project" value="UniProtKB-ARBA"/>
</dbReference>
<sequence>MGVKNLWQILAPVCERKSLWELHDKVLAIDLSCWVCDSQNVLNTQQPRMYLRNLFFRTSCLLLLGVKPVFVLEGRAPTLKYDTMSQRVQQRTKNKKQSSSSDEESAKVSQCTRLERNKGSRSRLNSILKQCEALLAIMGVSCVQSFGEAEALCAQLNESGLVHGCITQDGDCFLYGAQTVYRNFTIGRQGSTSYSVEEYKMIVIEKKLALSRQKLIALSLLCGCDYNDKGVLGVGKEAALNFLEHLKDDEILPRLKQWRTDPRYECLETEYAALGNTCSKCNHTGKLQKHAKSGCKDCATKFDCIKTTDMHHLSQKDPGERKCIIAELIMRRKALQDENFPSQAIIDEFLYRQPLPKFDVRWKQPDIVSFINYAVKLLNWTELYAVEKFIPLVTRWQLHNLRNDGRNSDQAALPFMPCKIIKKRVLKSVHSFEVEWKDHHGLLCNIEVQHGITTEPQEMFRTAYPDLVEKYMEEEAKSRKGKTTGRKLKRKTASVKTYNCQCKENEEHNKYTQQSHMCTCMKSSSKSDVSEIQSFLGNLDISSEDGKGNLENLSHKDAIHMQSCLKIEKKQSKLTFNYLCDTVAQGTENNVQQMNQKRVMETNLESGIKLERETHSAHALNGDKGIGAYPCNTFLNSEVCAQISSVKAVELVNEKLPFGEPERKGILEEYDCLDLDDEIMDMSSIIENIVRGPNNTSVQHN</sequence>
<evidence type="ECO:0000256" key="11">
    <source>
        <dbReference type="SAM" id="MobiDB-lite"/>
    </source>
</evidence>
<keyword evidence="5" id="KW-0227">DNA damage</keyword>
<dbReference type="SMART" id="SM00485">
    <property type="entry name" value="XPGN"/>
    <property type="match status" value="1"/>
</dbReference>
<evidence type="ECO:0000256" key="1">
    <source>
        <dbReference type="ARBA" id="ARBA00001946"/>
    </source>
</evidence>
<dbReference type="Pfam" id="PF00752">
    <property type="entry name" value="XPG_N"/>
    <property type="match status" value="1"/>
</dbReference>
<feature type="domain" description="XPG N-terminal" evidence="13">
    <location>
        <begin position="1"/>
        <end position="94"/>
    </location>
</feature>
<dbReference type="Proteomes" id="UP000027135">
    <property type="component" value="Unassembled WGS sequence"/>
</dbReference>
<protein>
    <submittedName>
        <fullName evidence="14">Flap endonuclease GEN</fullName>
    </submittedName>
</protein>
<keyword evidence="4 14" id="KW-0255">Endonuclease</keyword>
<dbReference type="GO" id="GO:0006281">
    <property type="term" value="P:DNA repair"/>
    <property type="evidence" value="ECO:0007669"/>
    <property type="project" value="UniProtKB-KW"/>
</dbReference>
<evidence type="ECO:0000259" key="13">
    <source>
        <dbReference type="SMART" id="SM00485"/>
    </source>
</evidence>
<evidence type="ECO:0000259" key="12">
    <source>
        <dbReference type="SMART" id="SM00484"/>
    </source>
</evidence>
<evidence type="ECO:0000313" key="15">
    <source>
        <dbReference type="Proteomes" id="UP000027135"/>
    </source>
</evidence>
<evidence type="ECO:0000256" key="10">
    <source>
        <dbReference type="ARBA" id="ARBA00038112"/>
    </source>
</evidence>